<feature type="domain" description="Alpha/beta hydrolase fold-3" evidence="2">
    <location>
        <begin position="83"/>
        <end position="294"/>
    </location>
</feature>
<protein>
    <recommendedName>
        <fullName evidence="2">Alpha/beta hydrolase fold-3 domain-containing protein</fullName>
    </recommendedName>
</protein>
<keyword evidence="1" id="KW-0378">Hydrolase</keyword>
<keyword evidence="4" id="KW-1185">Reference proteome</keyword>
<dbReference type="HOGENOM" id="CLU_012494_6_3_1"/>
<dbReference type="Gene3D" id="3.40.50.1820">
    <property type="entry name" value="alpha/beta hydrolase"/>
    <property type="match status" value="1"/>
</dbReference>
<gene>
    <name evidence="3" type="ORF">COCVIDRAFT_83943</name>
</gene>
<evidence type="ECO:0000256" key="1">
    <source>
        <dbReference type="ARBA" id="ARBA00022801"/>
    </source>
</evidence>
<sequence>MANEGFAKPWLEFEEEFGERIILEPPLSNLFQQYTRIGELMAAKHVFPVPDPSVKTEDITTEKGLKLRIYTPESYKGDRPVCMYYHGGGWAMGNVDGDDPFSRAVSKAGDMVVVSVEYGLAPQNAHPGLMNECYEALQWALRNSKRLNTADGKFLTAGTSAGGQLALATALRAIDDGLAEQLVGVIGLMPATVHPDGVPKDLKAKYTAMEEHDRHTLNTAGTMRAFWDAFGPPPTDPYGSPLLHSRIKDLKKVYLAVAGHDTLRDDGLLIKEKLDKAGVLNRLDMYEGYPHFFMAWQSSKLDKPRKEFFEKMIEGVRFVLA</sequence>
<dbReference type="Proteomes" id="UP000054337">
    <property type="component" value="Unassembled WGS sequence"/>
</dbReference>
<dbReference type="InterPro" id="IPR029058">
    <property type="entry name" value="AB_hydrolase_fold"/>
</dbReference>
<dbReference type="GeneID" id="26258028"/>
<dbReference type="GO" id="GO:0016787">
    <property type="term" value="F:hydrolase activity"/>
    <property type="evidence" value="ECO:0007669"/>
    <property type="project" value="UniProtKB-KW"/>
</dbReference>
<dbReference type="SUPFAM" id="SSF53474">
    <property type="entry name" value="alpha/beta-Hydrolases"/>
    <property type="match status" value="1"/>
</dbReference>
<dbReference type="PANTHER" id="PTHR48081:SF8">
    <property type="entry name" value="ALPHA_BETA HYDROLASE FOLD-3 DOMAIN-CONTAINING PROTEIN-RELATED"/>
    <property type="match status" value="1"/>
</dbReference>
<proteinExistence type="predicted"/>
<evidence type="ECO:0000313" key="3">
    <source>
        <dbReference type="EMBL" id="EUN33229.1"/>
    </source>
</evidence>
<reference evidence="3 4" key="1">
    <citation type="journal article" date="2013" name="PLoS Genet.">
        <title>Comparative genome structure, secondary metabolite, and effector coding capacity across Cochliobolus pathogens.</title>
        <authorList>
            <person name="Condon B.J."/>
            <person name="Leng Y."/>
            <person name="Wu D."/>
            <person name="Bushley K.E."/>
            <person name="Ohm R.A."/>
            <person name="Otillar R."/>
            <person name="Martin J."/>
            <person name="Schackwitz W."/>
            <person name="Grimwood J."/>
            <person name="MohdZainudin N."/>
            <person name="Xue C."/>
            <person name="Wang R."/>
            <person name="Manning V.A."/>
            <person name="Dhillon B."/>
            <person name="Tu Z.J."/>
            <person name="Steffenson B.J."/>
            <person name="Salamov A."/>
            <person name="Sun H."/>
            <person name="Lowry S."/>
            <person name="LaButti K."/>
            <person name="Han J."/>
            <person name="Copeland A."/>
            <person name="Lindquist E."/>
            <person name="Barry K."/>
            <person name="Schmutz J."/>
            <person name="Baker S.E."/>
            <person name="Ciuffetti L.M."/>
            <person name="Grigoriev I.V."/>
            <person name="Zhong S."/>
            <person name="Turgeon B.G."/>
        </authorList>
    </citation>
    <scope>NUCLEOTIDE SEQUENCE [LARGE SCALE GENOMIC DNA]</scope>
    <source>
        <strain evidence="3 4">FI3</strain>
    </source>
</reference>
<dbReference type="InterPro" id="IPR013094">
    <property type="entry name" value="AB_hydrolase_3"/>
</dbReference>
<evidence type="ECO:0000313" key="4">
    <source>
        <dbReference type="Proteomes" id="UP000054337"/>
    </source>
</evidence>
<name>W7F235_BIPV3</name>
<accession>W7F235</accession>
<dbReference type="EMBL" id="KI968691">
    <property type="protein sequence ID" value="EUN33229.1"/>
    <property type="molecule type" value="Genomic_DNA"/>
</dbReference>
<organism evidence="3 4">
    <name type="scientific">Bipolaris victoriae (strain FI3)</name>
    <name type="common">Victoria blight of oats agent</name>
    <name type="synonym">Cochliobolus victoriae</name>
    <dbReference type="NCBI Taxonomy" id="930091"/>
    <lineage>
        <taxon>Eukaryota</taxon>
        <taxon>Fungi</taxon>
        <taxon>Dikarya</taxon>
        <taxon>Ascomycota</taxon>
        <taxon>Pezizomycotina</taxon>
        <taxon>Dothideomycetes</taxon>
        <taxon>Pleosporomycetidae</taxon>
        <taxon>Pleosporales</taxon>
        <taxon>Pleosporineae</taxon>
        <taxon>Pleosporaceae</taxon>
        <taxon>Bipolaris</taxon>
    </lineage>
</organism>
<dbReference type="OrthoDB" id="408631at2759"/>
<dbReference type="AlphaFoldDB" id="W7F235"/>
<dbReference type="PANTHER" id="PTHR48081">
    <property type="entry name" value="AB HYDROLASE SUPERFAMILY PROTEIN C4A8.06C"/>
    <property type="match status" value="1"/>
</dbReference>
<evidence type="ECO:0000259" key="2">
    <source>
        <dbReference type="Pfam" id="PF07859"/>
    </source>
</evidence>
<dbReference type="InterPro" id="IPR050300">
    <property type="entry name" value="GDXG_lipolytic_enzyme"/>
</dbReference>
<dbReference type="RefSeq" id="XP_014562813.1">
    <property type="nucleotide sequence ID" value="XM_014707327.1"/>
</dbReference>
<dbReference type="Pfam" id="PF07859">
    <property type="entry name" value="Abhydrolase_3"/>
    <property type="match status" value="1"/>
</dbReference>